<feature type="signal peptide" evidence="5">
    <location>
        <begin position="1"/>
        <end position="27"/>
    </location>
</feature>
<dbReference type="RefSeq" id="WP_133595457.1">
    <property type="nucleotide sequence ID" value="NZ_SNYL01000001.1"/>
</dbReference>
<dbReference type="Pfam" id="PF17188">
    <property type="entry name" value="MucB_RseB_C"/>
    <property type="match status" value="1"/>
</dbReference>
<evidence type="ECO:0000259" key="6">
    <source>
        <dbReference type="Pfam" id="PF03888"/>
    </source>
</evidence>
<dbReference type="PANTHER" id="PTHR38782:SF1">
    <property type="entry name" value="SIGMA-E FACTOR REGULATORY PROTEIN RSEB"/>
    <property type="match status" value="1"/>
</dbReference>
<comment type="caution">
    <text evidence="8">The sequence shown here is derived from an EMBL/GenBank/DDBJ whole genome shotgun (WGS) entry which is preliminary data.</text>
</comment>
<evidence type="ECO:0000313" key="8">
    <source>
        <dbReference type="EMBL" id="TDQ45257.1"/>
    </source>
</evidence>
<name>A0A4V3D6U0_9BURK</name>
<dbReference type="Proteomes" id="UP000295510">
    <property type="component" value="Unassembled WGS sequence"/>
</dbReference>
<evidence type="ECO:0000259" key="7">
    <source>
        <dbReference type="Pfam" id="PF17188"/>
    </source>
</evidence>
<keyword evidence="3 5" id="KW-0732">Signal</keyword>
<protein>
    <submittedName>
        <fullName evidence="8">MucB/RseB-like sigma(E) regulatory protein</fullName>
    </submittedName>
</protein>
<dbReference type="InterPro" id="IPR033436">
    <property type="entry name" value="MucB/RseB_C"/>
</dbReference>
<dbReference type="GO" id="GO:0030288">
    <property type="term" value="C:outer membrane-bounded periplasmic space"/>
    <property type="evidence" value="ECO:0007669"/>
    <property type="project" value="TreeGrafter"/>
</dbReference>
<sequence length="340" mass="38022">MSKRTERLGWVWGLGLAGLLAAAPAHAQVPAAKEAGAVVAAVTEMSIRDWLERLHEASRRRAYIGTFVVSSGSEMAVSKIWHVSDGVQQMERIETLTGAPRTTLRRDDEVLTFVPDQKLVLKERREALRLFPDLLRAPGQKIESFYSARALGIERVAGFDAMVVDFIPRDHLRHGYRIWSEKNTGLVVKMQTRNAEGRVLEQVAFTELQLDAPVRMDVLARQMENTAGYRVIQPEWRKTTPEAQGWRLKTEVPGFQSMSCHTRAEPSAPSTVQWVFSDGLASVSLFLETFDPRRHTKEATAADGATHSVSKRVGDHWVTALGEVPAETLGLFIQALERTR</sequence>
<evidence type="ECO:0000256" key="2">
    <source>
        <dbReference type="ARBA" id="ARBA00008150"/>
    </source>
</evidence>
<dbReference type="InterPro" id="IPR033434">
    <property type="entry name" value="MucB/RseB_N"/>
</dbReference>
<comment type="subcellular location">
    <subcellularLocation>
        <location evidence="1">Periplasm</location>
    </subcellularLocation>
</comment>
<evidence type="ECO:0000313" key="9">
    <source>
        <dbReference type="Proteomes" id="UP000295510"/>
    </source>
</evidence>
<keyword evidence="4" id="KW-0574">Periplasm</keyword>
<reference evidence="8 9" key="1">
    <citation type="submission" date="2019-03" db="EMBL/GenBank/DDBJ databases">
        <title>Genomic Encyclopedia of Type Strains, Phase IV (KMG-IV): sequencing the most valuable type-strain genomes for metagenomic binning, comparative biology and taxonomic classification.</title>
        <authorList>
            <person name="Goeker M."/>
        </authorList>
    </citation>
    <scope>NUCLEOTIDE SEQUENCE [LARGE SCALE GENOMIC DNA]</scope>
    <source>
        <strain evidence="8 9">DSM 19605</strain>
    </source>
</reference>
<dbReference type="Pfam" id="PF03888">
    <property type="entry name" value="MucB_RseB"/>
    <property type="match status" value="1"/>
</dbReference>
<feature type="domain" description="MucB/RseB C-terminal" evidence="7">
    <location>
        <begin position="242"/>
        <end position="336"/>
    </location>
</feature>
<proteinExistence type="inferred from homology"/>
<dbReference type="InterPro" id="IPR038484">
    <property type="entry name" value="MucB/RseB_C_sf"/>
</dbReference>
<accession>A0A4V3D6U0</accession>
<dbReference type="InterPro" id="IPR005588">
    <property type="entry name" value="MucB_RseB"/>
</dbReference>
<feature type="domain" description="MucB/RseB N-terminal" evidence="6">
    <location>
        <begin position="47"/>
        <end position="222"/>
    </location>
</feature>
<evidence type="ECO:0000256" key="1">
    <source>
        <dbReference type="ARBA" id="ARBA00004418"/>
    </source>
</evidence>
<feature type="chain" id="PRO_5020600078" evidence="5">
    <location>
        <begin position="28"/>
        <end position="340"/>
    </location>
</feature>
<gene>
    <name evidence="8" type="ORF">DFR43_101159</name>
</gene>
<comment type="similarity">
    <text evidence="2">Belongs to the RseB family.</text>
</comment>
<dbReference type="Gene3D" id="3.30.200.100">
    <property type="entry name" value="MucB/RseB, C-terminal domain"/>
    <property type="match status" value="1"/>
</dbReference>
<evidence type="ECO:0000256" key="4">
    <source>
        <dbReference type="ARBA" id="ARBA00022764"/>
    </source>
</evidence>
<dbReference type="EMBL" id="SNYL01000001">
    <property type="protein sequence ID" value="TDQ45257.1"/>
    <property type="molecule type" value="Genomic_DNA"/>
</dbReference>
<dbReference type="Gene3D" id="2.50.20.10">
    <property type="entry name" value="Lipoprotein localisation LolA/LolB/LppX"/>
    <property type="match status" value="1"/>
</dbReference>
<evidence type="ECO:0000256" key="5">
    <source>
        <dbReference type="SAM" id="SignalP"/>
    </source>
</evidence>
<dbReference type="GO" id="GO:0045152">
    <property type="term" value="F:antisigma factor binding"/>
    <property type="evidence" value="ECO:0007669"/>
    <property type="project" value="TreeGrafter"/>
</dbReference>
<keyword evidence="9" id="KW-1185">Reference proteome</keyword>
<evidence type="ECO:0000256" key="3">
    <source>
        <dbReference type="ARBA" id="ARBA00022729"/>
    </source>
</evidence>
<dbReference type="AlphaFoldDB" id="A0A4V3D6U0"/>
<dbReference type="OrthoDB" id="7067274at2"/>
<dbReference type="CDD" id="cd16327">
    <property type="entry name" value="RseB"/>
    <property type="match status" value="1"/>
</dbReference>
<dbReference type="PANTHER" id="PTHR38782">
    <property type="match status" value="1"/>
</dbReference>
<dbReference type="GO" id="GO:0032885">
    <property type="term" value="P:regulation of polysaccharide biosynthetic process"/>
    <property type="evidence" value="ECO:0007669"/>
    <property type="project" value="TreeGrafter"/>
</dbReference>
<dbReference type="PIRSF" id="PIRSF005427">
    <property type="entry name" value="RseB"/>
    <property type="match status" value="1"/>
</dbReference>
<organism evidence="8 9">
    <name type="scientific">Tepidicella xavieri</name>
    <dbReference type="NCBI Taxonomy" id="360241"/>
    <lineage>
        <taxon>Bacteria</taxon>
        <taxon>Pseudomonadati</taxon>
        <taxon>Pseudomonadota</taxon>
        <taxon>Betaproteobacteria</taxon>
        <taxon>Burkholderiales</taxon>
        <taxon>Tepidicella</taxon>
    </lineage>
</organism>